<dbReference type="VEuPathDB" id="FungiDB:Malapachy_0595"/>
<protein>
    <recommendedName>
        <fullName evidence="4">Maintenance of telomere capping protein 1</fullName>
    </recommendedName>
</protein>
<gene>
    <name evidence="2" type="ORF">Malapachy_0595</name>
</gene>
<dbReference type="InterPro" id="IPR018814">
    <property type="entry name" value="DUF5427"/>
</dbReference>
<dbReference type="RefSeq" id="XP_017990615.1">
    <property type="nucleotide sequence ID" value="XM_018135111.1"/>
</dbReference>
<evidence type="ECO:0008006" key="4">
    <source>
        <dbReference type="Google" id="ProtNLM"/>
    </source>
</evidence>
<dbReference type="Pfam" id="PF10310">
    <property type="entry name" value="DUF5427"/>
    <property type="match status" value="1"/>
</dbReference>
<feature type="compositionally biased region" description="Polar residues" evidence="1">
    <location>
        <begin position="125"/>
        <end position="140"/>
    </location>
</feature>
<feature type="compositionally biased region" description="Basic and acidic residues" evidence="1">
    <location>
        <begin position="44"/>
        <end position="57"/>
    </location>
</feature>
<dbReference type="STRING" id="77020.A0A0M9VN50"/>
<comment type="caution">
    <text evidence="2">The sequence shown here is derived from an EMBL/GenBank/DDBJ whole genome shotgun (WGS) entry which is preliminary data.</text>
</comment>
<dbReference type="OrthoDB" id="5594977at2759"/>
<evidence type="ECO:0000256" key="1">
    <source>
        <dbReference type="SAM" id="MobiDB-lite"/>
    </source>
</evidence>
<dbReference type="PANTHER" id="PTHR28265">
    <property type="entry name" value="MAINTENANCE OF TELOMERE CAPPING PROTEIN 1"/>
    <property type="match status" value="1"/>
</dbReference>
<feature type="compositionally biased region" description="Low complexity" evidence="1">
    <location>
        <begin position="145"/>
        <end position="156"/>
    </location>
</feature>
<keyword evidence="3" id="KW-1185">Reference proteome</keyword>
<reference evidence="2 3" key="1">
    <citation type="submission" date="2015-07" db="EMBL/GenBank/DDBJ databases">
        <title>Draft Genome Sequence of Malassezia furfur CBS1878 and Malassezia pachydermatis CBS1879.</title>
        <authorList>
            <person name="Triana S."/>
            <person name="Ohm R."/>
            <person name="Gonzalez A."/>
            <person name="DeCock H."/>
            <person name="Restrepo S."/>
            <person name="Celis A."/>
        </authorList>
    </citation>
    <scope>NUCLEOTIDE SEQUENCE [LARGE SCALE GENOMIC DNA]</scope>
    <source>
        <strain evidence="2 3">CBS 1879</strain>
    </source>
</reference>
<name>A0A0M9VN50_9BASI</name>
<dbReference type="GeneID" id="28726986"/>
<dbReference type="AlphaFoldDB" id="A0A0M9VN50"/>
<feature type="region of interest" description="Disordered" evidence="1">
    <location>
        <begin position="27"/>
        <end position="163"/>
    </location>
</feature>
<evidence type="ECO:0000313" key="3">
    <source>
        <dbReference type="Proteomes" id="UP000037751"/>
    </source>
</evidence>
<proteinExistence type="predicted"/>
<dbReference type="Proteomes" id="UP000037751">
    <property type="component" value="Unassembled WGS sequence"/>
</dbReference>
<evidence type="ECO:0000313" key="2">
    <source>
        <dbReference type="EMBL" id="KOS12983.1"/>
    </source>
</evidence>
<dbReference type="PANTHER" id="PTHR28265:SF1">
    <property type="entry name" value="MAINTENANCE OF TELOMERE CAPPING PROTEIN 1"/>
    <property type="match status" value="1"/>
</dbReference>
<dbReference type="EMBL" id="LGAV01000008">
    <property type="protein sequence ID" value="KOS12983.1"/>
    <property type="molecule type" value="Genomic_DNA"/>
</dbReference>
<sequence>MSQEQTPRATTAPSRKKDVDALLADFDLDISKPDTTRKPAARPRPVERKTSSGRTDDAQSLLDDLEGLVHRRRSMQKDTKEVVAPASTVSPKPVSNLRPLKMETSATSKDPSAELSTARAESNHDVSTSNVKAPLSSATSEGVPATTTATENNTTTDASSWSAWGNSTQWGSFLSTASKFAGQARNELGRRTASVIQQANVTVSKEEGTMPDQAIYGLGNKFAQRMRGFVHDAGLEQIGQNLTEAGKRGWNDIVNAVVLPVEVHDSVAVTVSHEMAGYDGIETLAFNVLSRIFSQADLDISVTLDDVNQPTEPEGTYNIHAAESRAQGLQQAKSALTRLCKEMEQGDSVTTNGVMLPEKTCPVILRIQPFYDTVLNEEDDLFSTVSQGKQRRTERSDSKAKSLFFYVWWVDPKHKLSHCTCSQAVPAWWLTVPREHNHWVEQALSDLIEGAIAVVAQDYVQSRLATFTQSTAAEDTSSFSQA</sequence>
<accession>A0A0M9VN50</accession>
<organism evidence="2 3">
    <name type="scientific">Malassezia pachydermatis</name>
    <dbReference type="NCBI Taxonomy" id="77020"/>
    <lineage>
        <taxon>Eukaryota</taxon>
        <taxon>Fungi</taxon>
        <taxon>Dikarya</taxon>
        <taxon>Basidiomycota</taxon>
        <taxon>Ustilaginomycotina</taxon>
        <taxon>Malasseziomycetes</taxon>
        <taxon>Malasseziales</taxon>
        <taxon>Malasseziaceae</taxon>
        <taxon>Malassezia</taxon>
    </lineage>
</organism>